<dbReference type="RefSeq" id="WP_189700164.1">
    <property type="nucleotide sequence ID" value="NZ_BMTA01000016.1"/>
</dbReference>
<feature type="region of interest" description="Disordered" evidence="1">
    <location>
        <begin position="105"/>
        <end position="124"/>
    </location>
</feature>
<gene>
    <name evidence="2" type="ORF">IPT68_32375</name>
</gene>
<keyword evidence="3" id="KW-1185">Reference proteome</keyword>
<dbReference type="Proteomes" id="UP000594008">
    <property type="component" value="Chromosome"/>
</dbReference>
<evidence type="ECO:0000256" key="1">
    <source>
        <dbReference type="SAM" id="MobiDB-lite"/>
    </source>
</evidence>
<proteinExistence type="predicted"/>
<accession>A0A7M2T8N5</accession>
<dbReference type="KEGG" id="schf:IPT68_32375"/>
<organism evidence="2 3">
    <name type="scientific">Streptomyces chromofuscus</name>
    <dbReference type="NCBI Taxonomy" id="42881"/>
    <lineage>
        <taxon>Bacteria</taxon>
        <taxon>Bacillati</taxon>
        <taxon>Actinomycetota</taxon>
        <taxon>Actinomycetes</taxon>
        <taxon>Kitasatosporales</taxon>
        <taxon>Streptomycetaceae</taxon>
        <taxon>Streptomyces</taxon>
    </lineage>
</organism>
<dbReference type="EMBL" id="CP063374">
    <property type="protein sequence ID" value="QOV44275.1"/>
    <property type="molecule type" value="Genomic_DNA"/>
</dbReference>
<protein>
    <submittedName>
        <fullName evidence="2">Nucleic acid-binding protein</fullName>
    </submittedName>
</protein>
<reference evidence="2 3" key="1">
    <citation type="submission" date="2020-10" db="EMBL/GenBank/DDBJ databases">
        <title>Streptomyces chromofuscus complate genome analysis.</title>
        <authorList>
            <person name="Anwar N."/>
        </authorList>
    </citation>
    <scope>NUCLEOTIDE SEQUENCE [LARGE SCALE GENOMIC DNA]</scope>
    <source>
        <strain evidence="2 3">DSM 40273</strain>
    </source>
</reference>
<name>A0A7M2T8N5_STRCW</name>
<sequence>MSHHCRQNPREPGDLIAAQQELNQVRADLTALYKQLPYSVEPMEAWQRPEGYWLATSRAYPESPGWSEQEQQEVAVLRERERDLTGAILTHAFWSEVPGPERLDARSQLKHALEREDGEGQEAA</sequence>
<feature type="compositionally biased region" description="Basic and acidic residues" evidence="1">
    <location>
        <begin position="105"/>
        <end position="115"/>
    </location>
</feature>
<dbReference type="AlphaFoldDB" id="A0A7M2T8N5"/>
<evidence type="ECO:0000313" key="3">
    <source>
        <dbReference type="Proteomes" id="UP000594008"/>
    </source>
</evidence>
<evidence type="ECO:0000313" key="2">
    <source>
        <dbReference type="EMBL" id="QOV44275.1"/>
    </source>
</evidence>